<keyword evidence="3" id="KW-0805">Transcription regulation</keyword>
<comment type="similarity">
    <text evidence="1">In the C-terminal section; belongs to the class-I pyridoxal-phosphate-dependent aminotransferase family.</text>
</comment>
<dbReference type="PROSITE" id="PS50949">
    <property type="entry name" value="HTH_GNTR"/>
    <property type="match status" value="1"/>
</dbReference>
<dbReference type="InterPro" id="IPR000524">
    <property type="entry name" value="Tscrpt_reg_HTH_GntR"/>
</dbReference>
<dbReference type="Proteomes" id="UP000032360">
    <property type="component" value="Unassembled WGS sequence"/>
</dbReference>
<dbReference type="OrthoDB" id="4336542at2"/>
<dbReference type="Pfam" id="PF00392">
    <property type="entry name" value="GntR"/>
    <property type="match status" value="1"/>
</dbReference>
<keyword evidence="5" id="KW-0804">Transcription</keyword>
<dbReference type="SUPFAM" id="SSF46785">
    <property type="entry name" value="Winged helix' DNA-binding domain"/>
    <property type="match status" value="1"/>
</dbReference>
<dbReference type="GO" id="GO:0003677">
    <property type="term" value="F:DNA binding"/>
    <property type="evidence" value="ECO:0007669"/>
    <property type="project" value="UniProtKB-KW"/>
</dbReference>
<dbReference type="SMART" id="SM00345">
    <property type="entry name" value="HTH_GNTR"/>
    <property type="match status" value="1"/>
</dbReference>
<dbReference type="InterPro" id="IPR036390">
    <property type="entry name" value="WH_DNA-bd_sf"/>
</dbReference>
<keyword evidence="8" id="KW-1185">Reference proteome</keyword>
<dbReference type="Gene3D" id="3.40.640.10">
    <property type="entry name" value="Type I PLP-dependent aspartate aminotransferase-like (Major domain)"/>
    <property type="match status" value="1"/>
</dbReference>
<keyword evidence="4" id="KW-0238">DNA-binding</keyword>
<proteinExistence type="inferred from homology"/>
<name>A0A0D8HJM4_9ACTN</name>
<accession>A0A0D8HJM4</accession>
<evidence type="ECO:0000256" key="3">
    <source>
        <dbReference type="ARBA" id="ARBA00023015"/>
    </source>
</evidence>
<evidence type="ECO:0000259" key="6">
    <source>
        <dbReference type="PROSITE" id="PS50949"/>
    </source>
</evidence>
<dbReference type="GO" id="GO:0003700">
    <property type="term" value="F:DNA-binding transcription factor activity"/>
    <property type="evidence" value="ECO:0007669"/>
    <property type="project" value="InterPro"/>
</dbReference>
<dbReference type="CDD" id="cd00609">
    <property type="entry name" value="AAT_like"/>
    <property type="match status" value="1"/>
</dbReference>
<dbReference type="EMBL" id="JXYS01000025">
    <property type="protein sequence ID" value="KJF18069.1"/>
    <property type="molecule type" value="Genomic_DNA"/>
</dbReference>
<evidence type="ECO:0000256" key="2">
    <source>
        <dbReference type="ARBA" id="ARBA00022898"/>
    </source>
</evidence>
<evidence type="ECO:0000256" key="4">
    <source>
        <dbReference type="ARBA" id="ARBA00023125"/>
    </source>
</evidence>
<dbReference type="InterPro" id="IPR015421">
    <property type="entry name" value="PyrdxlP-dep_Trfase_major"/>
</dbReference>
<gene>
    <name evidence="7" type="primary">gabR</name>
    <name evidence="7" type="ORF">AXFE_09700</name>
</gene>
<dbReference type="InterPro" id="IPR015424">
    <property type="entry name" value="PyrdxlP-dep_Trfase"/>
</dbReference>
<protein>
    <submittedName>
        <fullName evidence="7">HTH-type transcriptional regulatory protein GabR</fullName>
    </submittedName>
</protein>
<dbReference type="InterPro" id="IPR004839">
    <property type="entry name" value="Aminotransferase_I/II_large"/>
</dbReference>
<dbReference type="STRING" id="1280514.AXFE_09700"/>
<reference evidence="7 8" key="1">
    <citation type="submission" date="2015-01" db="EMBL/GenBank/DDBJ databases">
        <title>Draft genome of the acidophilic iron oxidizer Acidithrix ferrooxidans strain Py-F3.</title>
        <authorList>
            <person name="Poehlein A."/>
            <person name="Eisen S."/>
            <person name="Schloemann M."/>
            <person name="Johnson B.D."/>
            <person name="Daniel R."/>
            <person name="Muehling M."/>
        </authorList>
    </citation>
    <scope>NUCLEOTIDE SEQUENCE [LARGE SCALE GENOMIC DNA]</scope>
    <source>
        <strain evidence="7 8">Py-F3</strain>
    </source>
</reference>
<keyword evidence="2" id="KW-0663">Pyridoxal phosphate</keyword>
<dbReference type="PATRIC" id="fig|1280514.3.peg.1281"/>
<organism evidence="7 8">
    <name type="scientific">Acidithrix ferrooxidans</name>
    <dbReference type="NCBI Taxonomy" id="1280514"/>
    <lineage>
        <taxon>Bacteria</taxon>
        <taxon>Bacillati</taxon>
        <taxon>Actinomycetota</taxon>
        <taxon>Acidimicrobiia</taxon>
        <taxon>Acidimicrobiales</taxon>
        <taxon>Acidimicrobiaceae</taxon>
        <taxon>Acidithrix</taxon>
    </lineage>
</organism>
<comment type="caution">
    <text evidence="7">The sequence shown here is derived from an EMBL/GenBank/DDBJ whole genome shotgun (WGS) entry which is preliminary data.</text>
</comment>
<dbReference type="Gene3D" id="1.10.10.10">
    <property type="entry name" value="Winged helix-like DNA-binding domain superfamily/Winged helix DNA-binding domain"/>
    <property type="match status" value="1"/>
</dbReference>
<dbReference type="RefSeq" id="WP_052604729.1">
    <property type="nucleotide sequence ID" value="NZ_JXYS01000025.1"/>
</dbReference>
<evidence type="ECO:0000256" key="1">
    <source>
        <dbReference type="ARBA" id="ARBA00005384"/>
    </source>
</evidence>
<dbReference type="GO" id="GO:0030170">
    <property type="term" value="F:pyridoxal phosphate binding"/>
    <property type="evidence" value="ECO:0007669"/>
    <property type="project" value="InterPro"/>
</dbReference>
<evidence type="ECO:0000313" key="7">
    <source>
        <dbReference type="EMBL" id="KJF18069.1"/>
    </source>
</evidence>
<feature type="domain" description="HTH gntR-type" evidence="6">
    <location>
        <begin position="13"/>
        <end position="81"/>
    </location>
</feature>
<evidence type="ECO:0000313" key="8">
    <source>
        <dbReference type="Proteomes" id="UP000032360"/>
    </source>
</evidence>
<sequence>MILKIDSSRFLGVKNAKEIAEQLEEIVITEQVSSDTKLPPIRALARTLSVSPSTIASAYSELERRGLAKGLGRAGTVVTRRNRDLGRARVFSMVPTRNEGLALDLSTGFPDPILLDDLHRRAKVELATTTSSNFLHRTVCDELLIQLMVLHEVKSNEITVVNGSLDALDRILEQTTTPSDRFVVEEPSYPPIFDLLEVHKLIPIPVKLDSEGVEPDSLAAALTRSPTAIIVQPRSQNPTGISMSATRYQELASIFAKSEKVTIIEDDHSGAISTSTIRSFRGKVPNRVINIHGFSKSHGPDLRISSIASDFETISALNSRRRLGPSWTSEIIQRILANLLSDSIANESVNNARKTYAKRLSDLAEALRQDGIEISSNDGLNAWIPVTSEVGAITDLARQGIVVAPGSAFHLDPNHLPHLRVTTAALTDPPLSLHMALNAWKV</sequence>
<dbReference type="InterPro" id="IPR036388">
    <property type="entry name" value="WH-like_DNA-bd_sf"/>
</dbReference>
<dbReference type="PANTHER" id="PTHR46577">
    <property type="entry name" value="HTH-TYPE TRANSCRIPTIONAL REGULATORY PROTEIN GABR"/>
    <property type="match status" value="1"/>
</dbReference>
<evidence type="ECO:0000256" key="5">
    <source>
        <dbReference type="ARBA" id="ARBA00023163"/>
    </source>
</evidence>
<dbReference type="SUPFAM" id="SSF53383">
    <property type="entry name" value="PLP-dependent transferases"/>
    <property type="match status" value="1"/>
</dbReference>
<dbReference type="Pfam" id="PF00155">
    <property type="entry name" value="Aminotran_1_2"/>
    <property type="match status" value="1"/>
</dbReference>
<dbReference type="PANTHER" id="PTHR46577:SF1">
    <property type="entry name" value="HTH-TYPE TRANSCRIPTIONAL REGULATORY PROTEIN GABR"/>
    <property type="match status" value="1"/>
</dbReference>
<dbReference type="AlphaFoldDB" id="A0A0D8HJM4"/>
<dbReference type="InterPro" id="IPR051446">
    <property type="entry name" value="HTH_trans_reg/aminotransferase"/>
</dbReference>